<keyword evidence="2 4" id="KW-0863">Zinc-finger</keyword>
<organism evidence="6 7">
    <name type="scientific">Gnathostoma spinigerum</name>
    <dbReference type="NCBI Taxonomy" id="75299"/>
    <lineage>
        <taxon>Eukaryota</taxon>
        <taxon>Metazoa</taxon>
        <taxon>Ecdysozoa</taxon>
        <taxon>Nematoda</taxon>
        <taxon>Chromadorea</taxon>
        <taxon>Rhabditida</taxon>
        <taxon>Spirurina</taxon>
        <taxon>Gnathostomatomorpha</taxon>
        <taxon>Gnathostomatoidea</taxon>
        <taxon>Gnathostomatidae</taxon>
        <taxon>Gnathostoma</taxon>
    </lineage>
</organism>
<dbReference type="CDD" id="cd16448">
    <property type="entry name" value="RING-H2"/>
    <property type="match status" value="1"/>
</dbReference>
<gene>
    <name evidence="6" type="ORF">AB6A40_001338</name>
</gene>
<dbReference type="AlphaFoldDB" id="A0ABD6EBA4"/>
<dbReference type="Gene3D" id="3.30.40.10">
    <property type="entry name" value="Zinc/RING finger domain, C3HC4 (zinc finger)"/>
    <property type="match status" value="1"/>
</dbReference>
<evidence type="ECO:0000256" key="2">
    <source>
        <dbReference type="ARBA" id="ARBA00022771"/>
    </source>
</evidence>
<dbReference type="Pfam" id="PF13639">
    <property type="entry name" value="zf-RING_2"/>
    <property type="match status" value="1"/>
</dbReference>
<keyword evidence="1" id="KW-0479">Metal-binding</keyword>
<reference evidence="6 7" key="1">
    <citation type="submission" date="2024-08" db="EMBL/GenBank/DDBJ databases">
        <title>Gnathostoma spinigerum genome.</title>
        <authorList>
            <person name="Gonzalez-Bertolin B."/>
            <person name="Monzon S."/>
            <person name="Zaballos A."/>
            <person name="Jimenez P."/>
            <person name="Dekumyoy P."/>
            <person name="Varona S."/>
            <person name="Cuesta I."/>
            <person name="Sumanam S."/>
            <person name="Adisakwattana P."/>
            <person name="Gasser R.B."/>
            <person name="Hernandez-Gonzalez A."/>
            <person name="Young N.D."/>
            <person name="Perteguer M.J."/>
        </authorList>
    </citation>
    <scope>NUCLEOTIDE SEQUENCE [LARGE SCALE GENOMIC DNA]</scope>
    <source>
        <strain evidence="6">AL3</strain>
        <tissue evidence="6">Liver</tissue>
    </source>
</reference>
<comment type="caution">
    <text evidence="6">The sequence shown here is derived from an EMBL/GenBank/DDBJ whole genome shotgun (WGS) entry which is preliminary data.</text>
</comment>
<feature type="domain" description="RING-type" evidence="5">
    <location>
        <begin position="332"/>
        <end position="374"/>
    </location>
</feature>
<evidence type="ECO:0000259" key="5">
    <source>
        <dbReference type="PROSITE" id="PS50089"/>
    </source>
</evidence>
<sequence length="383" mass="43231">MLSLGQSPISAFTEEYRSVKNDVNVYNPDDSIWDVPYDIDIFNTNSFPSSLSLNSDYSFITSSSTESSYFEISAVDDVASLPSTSMTNSTSNNVTTSGCRHTNDTYRLSHAPSECGCGLLVNSLVRKGSKPVNEICSRRLYFDQSLLHQRFRHPPPVNSVSFLDQLERFDPNAPLDEYSFLTLSEEDSRLDNSDMHHQQQEPLYNHTNALALPSSYVDEERRYDLFNEDEEGDSLNVESVLPFNRENFYNAAGNSDTSVPMDASASVVQVDAPGFTVFDSDVPMLHITTSSEVDFTFTQCDESMNEPFNPDFLRFLNTFELNSESLQSGGTCPICLEDFVVAIKIVEFDCKHEFHIRCAEEWLRRGNRTCPCCRQIVFYPVAS</sequence>
<dbReference type="GO" id="GO:0008270">
    <property type="term" value="F:zinc ion binding"/>
    <property type="evidence" value="ECO:0007669"/>
    <property type="project" value="UniProtKB-KW"/>
</dbReference>
<dbReference type="Proteomes" id="UP001608902">
    <property type="component" value="Unassembled WGS sequence"/>
</dbReference>
<dbReference type="InterPro" id="IPR052788">
    <property type="entry name" value="RING-type_E3_ligase_ATL"/>
</dbReference>
<evidence type="ECO:0000256" key="1">
    <source>
        <dbReference type="ARBA" id="ARBA00022723"/>
    </source>
</evidence>
<evidence type="ECO:0000256" key="3">
    <source>
        <dbReference type="ARBA" id="ARBA00022833"/>
    </source>
</evidence>
<evidence type="ECO:0000313" key="6">
    <source>
        <dbReference type="EMBL" id="MFH4974629.1"/>
    </source>
</evidence>
<keyword evidence="7" id="KW-1185">Reference proteome</keyword>
<dbReference type="SUPFAM" id="SSF57850">
    <property type="entry name" value="RING/U-box"/>
    <property type="match status" value="1"/>
</dbReference>
<dbReference type="EMBL" id="JBGFUD010000488">
    <property type="protein sequence ID" value="MFH4974629.1"/>
    <property type="molecule type" value="Genomic_DNA"/>
</dbReference>
<evidence type="ECO:0000313" key="7">
    <source>
        <dbReference type="Proteomes" id="UP001608902"/>
    </source>
</evidence>
<dbReference type="InterPro" id="IPR013083">
    <property type="entry name" value="Znf_RING/FYVE/PHD"/>
</dbReference>
<dbReference type="InterPro" id="IPR001841">
    <property type="entry name" value="Znf_RING"/>
</dbReference>
<dbReference type="PANTHER" id="PTHR45798">
    <property type="entry name" value="RING-H2 FINGER PROTEIN ATL61-RELATED-RELATED"/>
    <property type="match status" value="1"/>
</dbReference>
<keyword evidence="3" id="KW-0862">Zinc</keyword>
<protein>
    <recommendedName>
        <fullName evidence="5">RING-type domain-containing protein</fullName>
    </recommendedName>
</protein>
<name>A0ABD6EBA4_9BILA</name>
<dbReference type="PROSITE" id="PS50089">
    <property type="entry name" value="ZF_RING_2"/>
    <property type="match status" value="1"/>
</dbReference>
<proteinExistence type="predicted"/>
<accession>A0ABD6EBA4</accession>
<evidence type="ECO:0000256" key="4">
    <source>
        <dbReference type="PROSITE-ProRule" id="PRU00175"/>
    </source>
</evidence>
<dbReference type="PANTHER" id="PTHR45798:SF97">
    <property type="entry name" value="ALCOHOL-SENSITIVE RING FINGER PROTEIN 1"/>
    <property type="match status" value="1"/>
</dbReference>
<dbReference type="SMART" id="SM00184">
    <property type="entry name" value="RING"/>
    <property type="match status" value="1"/>
</dbReference>